<evidence type="ECO:0000313" key="2">
    <source>
        <dbReference type="Proteomes" id="UP001060215"/>
    </source>
</evidence>
<sequence>MELRSLQSPSITGIPSSLTLTGLRDKPFASGQAIKFPNYKRFGDASNLKLVGFRVQASGSTMFSSEAVEAITKDANSKDDNLVFVAGATGKVGSRTVRELLKLGFKVRAGVRSAQRAESLLQSVQQMKLGDEVASEGTKPIEKLAIVKCDLEKRDQIGPALGNASVVICCIGASEKEVFDITGPYRIDYQATKNLIDAATVAKVNHFILLTSLGTNKVGFPAAILNLFWGVLIWKRKAEEALLASGLPYTIVRPGGMERPTDAYKETHNVTVSEEDTLFGGQVSNLQVAELMAFMAKSRSISYCKVVEVIAETTAPLTPVGELLVKIPSQRVEIKPLKESDTAGGPQSSRSVVSEPPLSAPVEKEPAIEKAVAASPLSPYIVYEDLKPPTSPTPTPSTSAGATQASHVEGISSALKTAPSFTQINISESPSTVTEKEAVQTEVKKKTPLSPYAKYDDLRPPTSPSPNAPTGSLLPPSSSNGMKI</sequence>
<gene>
    <name evidence="1" type="ORF">LOK49_LG02G03582</name>
</gene>
<comment type="caution">
    <text evidence="1">The sequence shown here is derived from an EMBL/GenBank/DDBJ whole genome shotgun (WGS) entry which is preliminary data.</text>
</comment>
<keyword evidence="2" id="KW-1185">Reference proteome</keyword>
<dbReference type="EMBL" id="CM045760">
    <property type="protein sequence ID" value="KAI8028318.1"/>
    <property type="molecule type" value="Genomic_DNA"/>
</dbReference>
<proteinExistence type="predicted"/>
<reference evidence="1 2" key="1">
    <citation type="journal article" date="2022" name="Plant J.">
        <title>Chromosome-level genome of Camellia lanceoleosa provides a valuable resource for understanding genome evolution and self-incompatibility.</title>
        <authorList>
            <person name="Gong W."/>
            <person name="Xiao S."/>
            <person name="Wang L."/>
            <person name="Liao Z."/>
            <person name="Chang Y."/>
            <person name="Mo W."/>
            <person name="Hu G."/>
            <person name="Li W."/>
            <person name="Zhao G."/>
            <person name="Zhu H."/>
            <person name="Hu X."/>
            <person name="Ji K."/>
            <person name="Xiang X."/>
            <person name="Song Q."/>
            <person name="Yuan D."/>
            <person name="Jin S."/>
            <person name="Zhang L."/>
        </authorList>
    </citation>
    <scope>NUCLEOTIDE SEQUENCE [LARGE SCALE GENOMIC DNA]</scope>
    <source>
        <strain evidence="1">SQ_2022a</strain>
    </source>
</reference>
<protein>
    <submittedName>
        <fullName evidence="1">Uncharacterized protein</fullName>
    </submittedName>
</protein>
<accession>A0ACC0IT95</accession>
<dbReference type="Proteomes" id="UP001060215">
    <property type="component" value="Chromosome 3"/>
</dbReference>
<name>A0ACC0IT95_9ERIC</name>
<evidence type="ECO:0000313" key="1">
    <source>
        <dbReference type="EMBL" id="KAI8028318.1"/>
    </source>
</evidence>
<organism evidence="1 2">
    <name type="scientific">Camellia lanceoleosa</name>
    <dbReference type="NCBI Taxonomy" id="1840588"/>
    <lineage>
        <taxon>Eukaryota</taxon>
        <taxon>Viridiplantae</taxon>
        <taxon>Streptophyta</taxon>
        <taxon>Embryophyta</taxon>
        <taxon>Tracheophyta</taxon>
        <taxon>Spermatophyta</taxon>
        <taxon>Magnoliopsida</taxon>
        <taxon>eudicotyledons</taxon>
        <taxon>Gunneridae</taxon>
        <taxon>Pentapetalae</taxon>
        <taxon>asterids</taxon>
        <taxon>Ericales</taxon>
        <taxon>Theaceae</taxon>
        <taxon>Camellia</taxon>
    </lineage>
</organism>